<dbReference type="RGD" id="1359315">
    <property type="gene designation" value="Maf1"/>
</dbReference>
<evidence type="ECO:0000313" key="3">
    <source>
        <dbReference type="RGD" id="1359315"/>
    </source>
</evidence>
<reference evidence="1 2" key="1">
    <citation type="submission" date="2005-09" db="EMBL/GenBank/DDBJ databases">
        <authorList>
            <person name="Mural R.J."/>
            <person name="Li P.W."/>
            <person name="Adams M.D."/>
            <person name="Amanatides P.G."/>
            <person name="Baden-Tillson H."/>
            <person name="Barnstead M."/>
            <person name="Chin S.H."/>
            <person name="Dew I."/>
            <person name="Evans C.A."/>
            <person name="Ferriera S."/>
            <person name="Flanigan M."/>
            <person name="Fosler C."/>
            <person name="Glodek A."/>
            <person name="Gu Z."/>
            <person name="Holt R.A."/>
            <person name="Jennings D."/>
            <person name="Kraft C.L."/>
            <person name="Lu F."/>
            <person name="Nguyen T."/>
            <person name="Nusskern D.R."/>
            <person name="Pfannkoch C.M."/>
            <person name="Sitter C."/>
            <person name="Sutton G.G."/>
            <person name="Venter J.C."/>
            <person name="Wang Z."/>
            <person name="Woodage T."/>
            <person name="Zheng X.H."/>
            <person name="Zhong F."/>
        </authorList>
    </citation>
    <scope>NUCLEOTIDE SEQUENCE [LARGE SCALE GENOMIC DNA]</scope>
    <source>
        <strain>BN</strain>
        <strain evidence="2">Sprague-Dawley</strain>
    </source>
</reference>
<evidence type="ECO:0000313" key="2">
    <source>
        <dbReference type="Proteomes" id="UP000234681"/>
    </source>
</evidence>
<sequence>MSTHPCRLLLPMLWLDQAARGLIEKVTALHQRSVTDRTAGPQSLFLYFLLGLYTPALRASSLKAL</sequence>
<protein>
    <submittedName>
        <fullName evidence="1">MAF1 homolog (S. cerevisiae), isoform CRA_a</fullName>
    </submittedName>
</protein>
<organism evidence="1 2">
    <name type="scientific">Rattus norvegicus</name>
    <name type="common">Rat</name>
    <dbReference type="NCBI Taxonomy" id="10116"/>
    <lineage>
        <taxon>Eukaryota</taxon>
        <taxon>Metazoa</taxon>
        <taxon>Chordata</taxon>
        <taxon>Craniata</taxon>
        <taxon>Vertebrata</taxon>
        <taxon>Euteleostomi</taxon>
        <taxon>Mammalia</taxon>
        <taxon>Eutheria</taxon>
        <taxon>Euarchontoglires</taxon>
        <taxon>Glires</taxon>
        <taxon>Rodentia</taxon>
        <taxon>Myomorpha</taxon>
        <taxon>Muroidea</taxon>
        <taxon>Muridae</taxon>
        <taxon>Murinae</taxon>
        <taxon>Rattus</taxon>
    </lineage>
</organism>
<dbReference type="AlphaFoldDB" id="A6HS94"/>
<evidence type="ECO:0000313" key="1">
    <source>
        <dbReference type="EMBL" id="EDM15978.1"/>
    </source>
</evidence>
<dbReference type="Proteomes" id="UP000234681">
    <property type="component" value="Chromosome 7"/>
</dbReference>
<gene>
    <name evidence="1 3" type="primary">Maf1</name>
    <name evidence="1" type="ORF">rCG_60185</name>
</gene>
<proteinExistence type="predicted"/>
<dbReference type="EMBL" id="CH473950">
    <property type="protein sequence ID" value="EDM15978.1"/>
    <property type="molecule type" value="Genomic_DNA"/>
</dbReference>
<name>A6HS94_RAT</name>
<accession>A6HS94</accession>